<evidence type="ECO:0000256" key="4">
    <source>
        <dbReference type="ARBA" id="ARBA00022801"/>
    </source>
</evidence>
<reference evidence="10 11" key="1">
    <citation type="submission" date="2016-03" db="EMBL/GenBank/DDBJ databases">
        <authorList>
            <person name="Ploux O."/>
        </authorList>
    </citation>
    <scope>NUCLEOTIDE SEQUENCE [LARGE SCALE GENOMIC DNA]</scope>
    <source>
        <strain evidence="10 11">R0</strain>
    </source>
</reference>
<keyword evidence="11" id="KW-1185">Reference proteome</keyword>
<evidence type="ECO:0000256" key="3">
    <source>
        <dbReference type="ARBA" id="ARBA00022670"/>
    </source>
</evidence>
<comment type="caution">
    <text evidence="10">The sequence shown here is derived from an EMBL/GenBank/DDBJ whole genome shotgun (WGS) entry which is preliminary data.</text>
</comment>
<organism evidence="10 11">
    <name type="scientific">Bdellovibrio bacteriovorus</name>
    <dbReference type="NCBI Taxonomy" id="959"/>
    <lineage>
        <taxon>Bacteria</taxon>
        <taxon>Pseudomonadati</taxon>
        <taxon>Bdellovibrionota</taxon>
        <taxon>Bdellovibrionia</taxon>
        <taxon>Bdellovibrionales</taxon>
        <taxon>Pseudobdellovibrionaceae</taxon>
        <taxon>Bdellovibrio</taxon>
    </lineage>
</organism>
<dbReference type="InterPro" id="IPR023828">
    <property type="entry name" value="Peptidase_S8_Ser-AS"/>
</dbReference>
<dbReference type="Gene3D" id="3.50.30.30">
    <property type="match status" value="1"/>
</dbReference>
<evidence type="ECO:0000259" key="9">
    <source>
        <dbReference type="Pfam" id="PF02225"/>
    </source>
</evidence>
<keyword evidence="2" id="KW-0964">Secreted</keyword>
<keyword evidence="3 7" id="KW-0645">Protease</keyword>
<dbReference type="Pfam" id="PF00082">
    <property type="entry name" value="Peptidase_S8"/>
    <property type="match status" value="1"/>
</dbReference>
<dbReference type="PROSITE" id="PS51892">
    <property type="entry name" value="SUBTILASE"/>
    <property type="match status" value="1"/>
</dbReference>
<dbReference type="GO" id="GO:0004252">
    <property type="term" value="F:serine-type endopeptidase activity"/>
    <property type="evidence" value="ECO:0007669"/>
    <property type="project" value="UniProtKB-UniRule"/>
</dbReference>
<feature type="active site" description="Charge relay system" evidence="6 7">
    <location>
        <position position="198"/>
    </location>
</feature>
<evidence type="ECO:0000313" key="10">
    <source>
        <dbReference type="EMBL" id="KYG63215.1"/>
    </source>
</evidence>
<sequence>MKCLPTTDFNSEIHGGETMKRNVFALILTVLFATAAQAERVIVIMKDQQSFSSVHQSFKVKGTWNALNSVGEVETALSNLNTLIVDVKDDAGIAQLQANPLVAYVEKEIFHEGPRPVKGFIATPMAKSKAVTQKQPWGIDAVKAPQAWAASKQGEGARVLVLDTGIDAAHVSIAKNFEQGMDFTGDSNGSDYTDHVGHGTHCAGTIAGVKSRSGFTGVAPKAKILAGRVCSENGCSNIAIAQGISWGIAQKVDVISMSLGGAWSTPAERDAVQKADQAGITVVAASGNSGTPRVSYPAALPTVIAVGAIDNTLKKTDFSQWGPELAVVAPGAAVVSSVPTGTGREGSVEIGANGKKVKVLNSTFQGAKEVLTPETNELVAAGLGKPEDFTTAVQGKYALISRGEIAFGDKVKNAIAAGAVGVVIYNNAPGLIQGSLTSDGSTLSVPVFMVEQTVGNEIVAALGKGEVVSATLQTIATDYASFDGTSMATPHVAGVAALMKAANKSLTGAQVKEILKRTATPLGPNTANEYGAGLVNAEAAVNAALGN</sequence>
<name>A0A150WIF6_BDEBC</name>
<dbReference type="PROSITE" id="PS00137">
    <property type="entry name" value="SUBTILASE_HIS"/>
    <property type="match status" value="1"/>
</dbReference>
<dbReference type="EMBL" id="LUKE01000004">
    <property type="protein sequence ID" value="KYG63215.1"/>
    <property type="molecule type" value="Genomic_DNA"/>
</dbReference>
<dbReference type="AlphaFoldDB" id="A0A150WIF6"/>
<dbReference type="Pfam" id="PF02225">
    <property type="entry name" value="PA"/>
    <property type="match status" value="1"/>
</dbReference>
<keyword evidence="5 7" id="KW-0720">Serine protease</keyword>
<protein>
    <submittedName>
        <fullName evidence="10">Serine protease</fullName>
    </submittedName>
</protein>
<feature type="active site" description="Charge relay system" evidence="6 7">
    <location>
        <position position="486"/>
    </location>
</feature>
<comment type="similarity">
    <text evidence="1 7">Belongs to the peptidase S8 family.</text>
</comment>
<keyword evidence="4 7" id="KW-0378">Hydrolase</keyword>
<evidence type="ECO:0000256" key="1">
    <source>
        <dbReference type="ARBA" id="ARBA00011073"/>
    </source>
</evidence>
<dbReference type="InterPro" id="IPR000209">
    <property type="entry name" value="Peptidase_S8/S53_dom"/>
</dbReference>
<feature type="active site" description="Charge relay system" evidence="6 7">
    <location>
        <position position="163"/>
    </location>
</feature>
<dbReference type="PRINTS" id="PR00723">
    <property type="entry name" value="SUBTILISIN"/>
</dbReference>
<feature type="domain" description="PA" evidence="9">
    <location>
        <begin position="376"/>
        <end position="458"/>
    </location>
</feature>
<proteinExistence type="inferred from homology"/>
<dbReference type="PROSITE" id="PS00138">
    <property type="entry name" value="SUBTILASE_SER"/>
    <property type="match status" value="1"/>
</dbReference>
<dbReference type="InterPro" id="IPR050131">
    <property type="entry name" value="Peptidase_S8_subtilisin-like"/>
</dbReference>
<evidence type="ECO:0000256" key="5">
    <source>
        <dbReference type="ARBA" id="ARBA00022825"/>
    </source>
</evidence>
<dbReference type="GO" id="GO:0006508">
    <property type="term" value="P:proteolysis"/>
    <property type="evidence" value="ECO:0007669"/>
    <property type="project" value="UniProtKB-KW"/>
</dbReference>
<evidence type="ECO:0000256" key="2">
    <source>
        <dbReference type="ARBA" id="ARBA00022512"/>
    </source>
</evidence>
<dbReference type="InterPro" id="IPR015500">
    <property type="entry name" value="Peptidase_S8_subtilisin-rel"/>
</dbReference>
<evidence type="ECO:0000313" key="11">
    <source>
        <dbReference type="Proteomes" id="UP000075320"/>
    </source>
</evidence>
<dbReference type="Proteomes" id="UP000075320">
    <property type="component" value="Unassembled WGS sequence"/>
</dbReference>
<dbReference type="InterPro" id="IPR036852">
    <property type="entry name" value="Peptidase_S8/S53_dom_sf"/>
</dbReference>
<keyword evidence="2" id="KW-0134">Cell wall</keyword>
<evidence type="ECO:0000259" key="8">
    <source>
        <dbReference type="Pfam" id="PF00082"/>
    </source>
</evidence>
<dbReference type="PANTHER" id="PTHR43806">
    <property type="entry name" value="PEPTIDASE S8"/>
    <property type="match status" value="1"/>
</dbReference>
<accession>A0A150WIF6</accession>
<dbReference type="InterPro" id="IPR003137">
    <property type="entry name" value="PA_domain"/>
</dbReference>
<feature type="domain" description="Peptidase S8/S53" evidence="8">
    <location>
        <begin position="154"/>
        <end position="342"/>
    </location>
</feature>
<dbReference type="Gene3D" id="3.40.50.200">
    <property type="entry name" value="Peptidase S8/S53 domain"/>
    <property type="match status" value="1"/>
</dbReference>
<dbReference type="PANTHER" id="PTHR43806:SF11">
    <property type="entry name" value="CEREVISIN-RELATED"/>
    <property type="match status" value="1"/>
</dbReference>
<evidence type="ECO:0000256" key="7">
    <source>
        <dbReference type="PROSITE-ProRule" id="PRU01240"/>
    </source>
</evidence>
<dbReference type="InterPro" id="IPR022398">
    <property type="entry name" value="Peptidase_S8_His-AS"/>
</dbReference>
<evidence type="ECO:0000256" key="6">
    <source>
        <dbReference type="PIRSR" id="PIRSR615500-1"/>
    </source>
</evidence>
<dbReference type="SUPFAM" id="SSF52743">
    <property type="entry name" value="Subtilisin-like"/>
    <property type="match status" value="1"/>
</dbReference>
<gene>
    <name evidence="10" type="ORF">AZI86_16055</name>
</gene>